<dbReference type="GO" id="GO:0080043">
    <property type="term" value="F:quercetin 3-O-glucosyltransferase activity"/>
    <property type="evidence" value="ECO:0007669"/>
    <property type="project" value="TreeGrafter"/>
</dbReference>
<evidence type="ECO:0000256" key="4">
    <source>
        <dbReference type="RuleBase" id="RU362057"/>
    </source>
</evidence>
<comment type="caution">
    <text evidence="5">The sequence shown here is derived from an EMBL/GenBank/DDBJ whole genome shotgun (WGS) entry which is preliminary data.</text>
</comment>
<dbReference type="PANTHER" id="PTHR11926:SF1560">
    <property type="entry name" value="UDP-GLYCOSYLTRANSFERASE 74E1-RELATED"/>
    <property type="match status" value="1"/>
</dbReference>
<sequence length="460" mass="51437">MEKEDGCWRAHVLCISFPAQGHINPMLNFSKRLISKGVKVTLATPLSVIKSIEADGSKISIEPFSDGSDAGFMRAGNIDSFVEGFNTVGLKNLSEIIETHQNSKYPFKCLIYNSLFPLVLDLARQFGILGAAFCTQMCAVHAIHYHVHQGHLSYPVQESIVWMPGLPLLGKHDLPTSLTNRKEPDGESYLRFVLNQFLNVEEADWLLFNTFDKLEDEVLHWMGKQFPGKVIGIGPTLPSICINNGVQDTNNNGYNASKPDSSPFIEWLNTKERGSVVYISFGSVFGIGEEQMQELAWGIKSSNKYFIWVIRAAEEHKLPSKLKEEISDKGMIVPWCPQLEVLAHKAVGCFITHCGWNSTIEALSLGVPMVGIPQIIDQTTNSKFIEDVWKVGVRAKVDDENNIAKREEIKNRINDVMYGESGDKIKRNAAKWKELAKEGFSDGGSSDRNIEKFIAKLDNK</sequence>
<dbReference type="InterPro" id="IPR035595">
    <property type="entry name" value="UDP_glycos_trans_CS"/>
</dbReference>
<dbReference type="EC" id="2.4.1.-" evidence="4"/>
<dbReference type="PROSITE" id="PS00375">
    <property type="entry name" value="UDPGT"/>
    <property type="match status" value="1"/>
</dbReference>
<name>A0A7J6WXM9_THATH</name>
<dbReference type="Proteomes" id="UP000554482">
    <property type="component" value="Unassembled WGS sequence"/>
</dbReference>
<dbReference type="GO" id="GO:0080044">
    <property type="term" value="F:quercetin 7-O-glucosyltransferase activity"/>
    <property type="evidence" value="ECO:0007669"/>
    <property type="project" value="TreeGrafter"/>
</dbReference>
<organism evidence="5 6">
    <name type="scientific">Thalictrum thalictroides</name>
    <name type="common">Rue-anemone</name>
    <name type="synonym">Anemone thalictroides</name>
    <dbReference type="NCBI Taxonomy" id="46969"/>
    <lineage>
        <taxon>Eukaryota</taxon>
        <taxon>Viridiplantae</taxon>
        <taxon>Streptophyta</taxon>
        <taxon>Embryophyta</taxon>
        <taxon>Tracheophyta</taxon>
        <taxon>Spermatophyta</taxon>
        <taxon>Magnoliopsida</taxon>
        <taxon>Ranunculales</taxon>
        <taxon>Ranunculaceae</taxon>
        <taxon>Thalictroideae</taxon>
        <taxon>Thalictrum</taxon>
    </lineage>
</organism>
<dbReference type="SUPFAM" id="SSF53756">
    <property type="entry name" value="UDP-Glycosyltransferase/glycogen phosphorylase"/>
    <property type="match status" value="1"/>
</dbReference>
<reference evidence="5 6" key="1">
    <citation type="submission" date="2020-06" db="EMBL/GenBank/DDBJ databases">
        <title>Transcriptomic and genomic resources for Thalictrum thalictroides and T. hernandezii: Facilitating candidate gene discovery in an emerging model plant lineage.</title>
        <authorList>
            <person name="Arias T."/>
            <person name="Riano-Pachon D.M."/>
            <person name="Di Stilio V.S."/>
        </authorList>
    </citation>
    <scope>NUCLEOTIDE SEQUENCE [LARGE SCALE GENOMIC DNA]</scope>
    <source>
        <strain evidence="6">cv. WT478/WT964</strain>
        <tissue evidence="5">Leaves</tissue>
    </source>
</reference>
<accession>A0A7J6WXM9</accession>
<dbReference type="Gene3D" id="3.40.50.2000">
    <property type="entry name" value="Glycogen Phosphorylase B"/>
    <property type="match status" value="2"/>
</dbReference>
<keyword evidence="2 3" id="KW-0808">Transferase</keyword>
<dbReference type="InterPro" id="IPR002213">
    <property type="entry name" value="UDP_glucos_trans"/>
</dbReference>
<keyword evidence="3" id="KW-0328">Glycosyltransferase</keyword>
<evidence type="ECO:0000256" key="2">
    <source>
        <dbReference type="ARBA" id="ARBA00022679"/>
    </source>
</evidence>
<dbReference type="EMBL" id="JABWDY010009613">
    <property type="protein sequence ID" value="KAF5201295.1"/>
    <property type="molecule type" value="Genomic_DNA"/>
</dbReference>
<protein>
    <recommendedName>
        <fullName evidence="4">Glycosyltransferase</fullName>
        <ecNumber evidence="4">2.4.1.-</ecNumber>
    </recommendedName>
</protein>
<dbReference type="Pfam" id="PF00201">
    <property type="entry name" value="UDPGT"/>
    <property type="match status" value="1"/>
</dbReference>
<dbReference type="OrthoDB" id="5835829at2759"/>
<comment type="similarity">
    <text evidence="1 3">Belongs to the UDP-glycosyltransferase family.</text>
</comment>
<keyword evidence="6" id="KW-1185">Reference proteome</keyword>
<evidence type="ECO:0000313" key="6">
    <source>
        <dbReference type="Proteomes" id="UP000554482"/>
    </source>
</evidence>
<dbReference type="FunFam" id="3.40.50.2000:FF:000019">
    <property type="entry name" value="Glycosyltransferase"/>
    <property type="match status" value="1"/>
</dbReference>
<proteinExistence type="inferred from homology"/>
<evidence type="ECO:0000256" key="1">
    <source>
        <dbReference type="ARBA" id="ARBA00009995"/>
    </source>
</evidence>
<dbReference type="PANTHER" id="PTHR11926">
    <property type="entry name" value="GLUCOSYL/GLUCURONOSYL TRANSFERASES"/>
    <property type="match status" value="1"/>
</dbReference>
<evidence type="ECO:0000256" key="3">
    <source>
        <dbReference type="RuleBase" id="RU003718"/>
    </source>
</evidence>
<evidence type="ECO:0000313" key="5">
    <source>
        <dbReference type="EMBL" id="KAF5201295.1"/>
    </source>
</evidence>
<dbReference type="AlphaFoldDB" id="A0A7J6WXM9"/>
<dbReference type="CDD" id="cd03784">
    <property type="entry name" value="GT1_Gtf-like"/>
    <property type="match status" value="1"/>
</dbReference>
<gene>
    <name evidence="5" type="ORF">FRX31_009117</name>
</gene>